<keyword evidence="2" id="KW-1185">Reference proteome</keyword>
<organism evidence="1 2">
    <name type="scientific">Thalassotalea insulae</name>
    <dbReference type="NCBI Taxonomy" id="2056778"/>
    <lineage>
        <taxon>Bacteria</taxon>
        <taxon>Pseudomonadati</taxon>
        <taxon>Pseudomonadota</taxon>
        <taxon>Gammaproteobacteria</taxon>
        <taxon>Alteromonadales</taxon>
        <taxon>Colwelliaceae</taxon>
        <taxon>Thalassotalea</taxon>
    </lineage>
</organism>
<protein>
    <submittedName>
        <fullName evidence="1">Uncharacterized protein</fullName>
    </submittedName>
</protein>
<sequence length="38" mass="4650">MVKGRKISHSTQRKRIIARQKHKLNCRRMLQFLQENQS</sequence>
<gene>
    <name evidence="1" type="ORF">tinsulaeT_03850</name>
</gene>
<reference evidence="1 2" key="1">
    <citation type="submission" date="2023-03" db="EMBL/GenBank/DDBJ databases">
        <title>Draft genome sequence of Thalassotalea insulae KCTC 62186T.</title>
        <authorList>
            <person name="Sawabe T."/>
        </authorList>
    </citation>
    <scope>NUCLEOTIDE SEQUENCE [LARGE SCALE GENOMIC DNA]</scope>
    <source>
        <strain evidence="1 2">KCTC 62186</strain>
    </source>
</reference>
<accession>A0ABQ6GQT3</accession>
<dbReference type="EMBL" id="BSST01000001">
    <property type="protein sequence ID" value="GLX77045.1"/>
    <property type="molecule type" value="Genomic_DNA"/>
</dbReference>
<evidence type="ECO:0000313" key="1">
    <source>
        <dbReference type="EMBL" id="GLX77045.1"/>
    </source>
</evidence>
<proteinExistence type="predicted"/>
<name>A0ABQ6GQT3_9GAMM</name>
<comment type="caution">
    <text evidence="1">The sequence shown here is derived from an EMBL/GenBank/DDBJ whole genome shotgun (WGS) entry which is preliminary data.</text>
</comment>
<evidence type="ECO:0000313" key="2">
    <source>
        <dbReference type="Proteomes" id="UP001157186"/>
    </source>
</evidence>
<dbReference type="Proteomes" id="UP001157186">
    <property type="component" value="Unassembled WGS sequence"/>
</dbReference>